<keyword evidence="3" id="KW-1185">Reference proteome</keyword>
<feature type="domain" description="Integrase core" evidence="1">
    <location>
        <begin position="40"/>
        <end position="72"/>
    </location>
</feature>
<evidence type="ECO:0000313" key="3">
    <source>
        <dbReference type="Proteomes" id="UP000054007"/>
    </source>
</evidence>
<reference evidence="2 3" key="1">
    <citation type="journal article" date="2015" name="Fungal Genet. Biol.">
        <title>Evolution of novel wood decay mechanisms in Agaricales revealed by the genome sequences of Fistulina hepatica and Cylindrobasidium torrendii.</title>
        <authorList>
            <person name="Floudas D."/>
            <person name="Held B.W."/>
            <person name="Riley R."/>
            <person name="Nagy L.G."/>
            <person name="Koehler G."/>
            <person name="Ransdell A.S."/>
            <person name="Younus H."/>
            <person name="Chow J."/>
            <person name="Chiniquy J."/>
            <person name="Lipzen A."/>
            <person name="Tritt A."/>
            <person name="Sun H."/>
            <person name="Haridas S."/>
            <person name="LaButti K."/>
            <person name="Ohm R.A."/>
            <person name="Kues U."/>
            <person name="Blanchette R.A."/>
            <person name="Grigoriev I.V."/>
            <person name="Minto R.E."/>
            <person name="Hibbett D.S."/>
        </authorList>
    </citation>
    <scope>NUCLEOTIDE SEQUENCE [LARGE SCALE GENOMIC DNA]</scope>
    <source>
        <strain evidence="2 3">FP15055 ss-10</strain>
    </source>
</reference>
<dbReference type="PANTHER" id="PTHR46791">
    <property type="entry name" value="EXPRESSED PROTEIN"/>
    <property type="match status" value="1"/>
</dbReference>
<feature type="non-terminal residue" evidence="2">
    <location>
        <position position="1"/>
    </location>
</feature>
<dbReference type="InterPro" id="IPR058913">
    <property type="entry name" value="Integrase_dom_put"/>
</dbReference>
<organism evidence="2 3">
    <name type="scientific">Cylindrobasidium torrendii FP15055 ss-10</name>
    <dbReference type="NCBI Taxonomy" id="1314674"/>
    <lineage>
        <taxon>Eukaryota</taxon>
        <taxon>Fungi</taxon>
        <taxon>Dikarya</taxon>
        <taxon>Basidiomycota</taxon>
        <taxon>Agaricomycotina</taxon>
        <taxon>Agaricomycetes</taxon>
        <taxon>Agaricomycetidae</taxon>
        <taxon>Agaricales</taxon>
        <taxon>Marasmiineae</taxon>
        <taxon>Physalacriaceae</taxon>
        <taxon>Cylindrobasidium</taxon>
    </lineage>
</organism>
<dbReference type="STRING" id="1314674.A0A0D7AU13"/>
<dbReference type="AlphaFoldDB" id="A0A0D7AU13"/>
<proteinExistence type="predicted"/>
<dbReference type="Pfam" id="PF24764">
    <property type="entry name" value="rva_4"/>
    <property type="match status" value="1"/>
</dbReference>
<dbReference type="EMBL" id="KN880891">
    <property type="protein sequence ID" value="KIY61682.1"/>
    <property type="molecule type" value="Genomic_DNA"/>
</dbReference>
<sequence length="72" mass="8283">ITGHLRHLGLTVPRERIREAYERVMGAPASLVNRSITRRVYRVAGPNSLWHHDGQHGLIRYRIVIHGFVDGF</sequence>
<dbReference type="OrthoDB" id="2686689at2759"/>
<accession>A0A0D7AU13</accession>
<evidence type="ECO:0000259" key="1">
    <source>
        <dbReference type="Pfam" id="PF24764"/>
    </source>
</evidence>
<dbReference type="PANTHER" id="PTHR46791:SF5">
    <property type="entry name" value="CLR5 DOMAIN-CONTAINING PROTEIN-RELATED"/>
    <property type="match status" value="1"/>
</dbReference>
<protein>
    <recommendedName>
        <fullName evidence="1">Integrase core domain-containing protein</fullName>
    </recommendedName>
</protein>
<evidence type="ECO:0000313" key="2">
    <source>
        <dbReference type="EMBL" id="KIY61682.1"/>
    </source>
</evidence>
<name>A0A0D7AU13_9AGAR</name>
<feature type="non-terminal residue" evidence="2">
    <location>
        <position position="72"/>
    </location>
</feature>
<dbReference type="Proteomes" id="UP000054007">
    <property type="component" value="Unassembled WGS sequence"/>
</dbReference>
<gene>
    <name evidence="2" type="ORF">CYLTODRAFT_325120</name>
</gene>